<accession>A0A9J6B3E7</accession>
<name>A0A9J6B3E7_SOLCO</name>
<dbReference type="EMBL" id="JACXVP010000001">
    <property type="protein sequence ID" value="KAG5631277.1"/>
    <property type="molecule type" value="Genomic_DNA"/>
</dbReference>
<evidence type="ECO:0000313" key="1">
    <source>
        <dbReference type="EMBL" id="KAG5631277.1"/>
    </source>
</evidence>
<dbReference type="Proteomes" id="UP000824120">
    <property type="component" value="Chromosome 1"/>
</dbReference>
<reference evidence="1 2" key="1">
    <citation type="submission" date="2020-09" db="EMBL/GenBank/DDBJ databases">
        <title>De no assembly of potato wild relative species, Solanum commersonii.</title>
        <authorList>
            <person name="Cho K."/>
        </authorList>
    </citation>
    <scope>NUCLEOTIDE SEQUENCE [LARGE SCALE GENOMIC DNA]</scope>
    <source>
        <strain evidence="1">LZ3.2</strain>
        <tissue evidence="1">Leaf</tissue>
    </source>
</reference>
<proteinExistence type="predicted"/>
<gene>
    <name evidence="1" type="ORF">H5410_002994</name>
</gene>
<sequence length="124" mass="13940">MGESMHCVLLFEWDSNTFVELELAFEASIASLRIFGNSVPQLESLEGTRQLKERRNEGLMIAEPSWRVLVDTEITFCSVSLSHEGKDQVSNEMGGRRVTSSSAAVYIADDSKSRRSLKAKARRR</sequence>
<evidence type="ECO:0000313" key="2">
    <source>
        <dbReference type="Proteomes" id="UP000824120"/>
    </source>
</evidence>
<keyword evidence="2" id="KW-1185">Reference proteome</keyword>
<dbReference type="AlphaFoldDB" id="A0A9J6B3E7"/>
<organism evidence="1 2">
    <name type="scientific">Solanum commersonii</name>
    <name type="common">Commerson's wild potato</name>
    <name type="synonym">Commerson's nightshade</name>
    <dbReference type="NCBI Taxonomy" id="4109"/>
    <lineage>
        <taxon>Eukaryota</taxon>
        <taxon>Viridiplantae</taxon>
        <taxon>Streptophyta</taxon>
        <taxon>Embryophyta</taxon>
        <taxon>Tracheophyta</taxon>
        <taxon>Spermatophyta</taxon>
        <taxon>Magnoliopsida</taxon>
        <taxon>eudicotyledons</taxon>
        <taxon>Gunneridae</taxon>
        <taxon>Pentapetalae</taxon>
        <taxon>asterids</taxon>
        <taxon>lamiids</taxon>
        <taxon>Solanales</taxon>
        <taxon>Solanaceae</taxon>
        <taxon>Solanoideae</taxon>
        <taxon>Solaneae</taxon>
        <taxon>Solanum</taxon>
    </lineage>
</organism>
<comment type="caution">
    <text evidence="1">The sequence shown here is derived from an EMBL/GenBank/DDBJ whole genome shotgun (WGS) entry which is preliminary data.</text>
</comment>
<protein>
    <submittedName>
        <fullName evidence="1">Uncharacterized protein</fullName>
    </submittedName>
</protein>